<proteinExistence type="predicted"/>
<reference evidence="3" key="1">
    <citation type="submission" date="2021-06" db="EMBL/GenBank/DDBJ databases">
        <authorList>
            <person name="Hodson N. C."/>
            <person name="Mongue J. A."/>
            <person name="Jaron S. K."/>
        </authorList>
    </citation>
    <scope>NUCLEOTIDE SEQUENCE</scope>
</reference>
<accession>A0A8J2PIE2</accession>
<feature type="region of interest" description="Disordered" evidence="1">
    <location>
        <begin position="101"/>
        <end position="120"/>
    </location>
</feature>
<dbReference type="AlphaFoldDB" id="A0A8J2PIE2"/>
<keyword evidence="4" id="KW-1185">Reference proteome</keyword>
<protein>
    <submittedName>
        <fullName evidence="3">Uncharacterized protein</fullName>
    </submittedName>
</protein>
<dbReference type="Proteomes" id="UP000708208">
    <property type="component" value="Unassembled WGS sequence"/>
</dbReference>
<comment type="caution">
    <text evidence="3">The sequence shown here is derived from an EMBL/GenBank/DDBJ whole genome shotgun (WGS) entry which is preliminary data.</text>
</comment>
<evidence type="ECO:0000256" key="2">
    <source>
        <dbReference type="SAM" id="Phobius"/>
    </source>
</evidence>
<keyword evidence="2" id="KW-0812">Transmembrane</keyword>
<sequence length="128" mass="14981">MTLMFKTVRMKILHERTLIVCATLSVAPHSYTTKFTSDLKMKFAIPLIFATVVICYLSTASSIPDTEWRDRYSVRIVRARHPIHRPVNRFQVYNNGWRRQPQNHFQRPIRPARPAHTEDESQYAAILG</sequence>
<gene>
    <name evidence="3" type="ORF">AFUS01_LOCUS27210</name>
</gene>
<feature type="transmembrane region" description="Helical" evidence="2">
    <location>
        <begin position="44"/>
        <end position="63"/>
    </location>
</feature>
<evidence type="ECO:0000313" key="4">
    <source>
        <dbReference type="Proteomes" id="UP000708208"/>
    </source>
</evidence>
<evidence type="ECO:0000256" key="1">
    <source>
        <dbReference type="SAM" id="MobiDB-lite"/>
    </source>
</evidence>
<keyword evidence="2" id="KW-0472">Membrane</keyword>
<organism evidence="3 4">
    <name type="scientific">Allacma fusca</name>
    <dbReference type="NCBI Taxonomy" id="39272"/>
    <lineage>
        <taxon>Eukaryota</taxon>
        <taxon>Metazoa</taxon>
        <taxon>Ecdysozoa</taxon>
        <taxon>Arthropoda</taxon>
        <taxon>Hexapoda</taxon>
        <taxon>Collembola</taxon>
        <taxon>Symphypleona</taxon>
        <taxon>Sminthuridae</taxon>
        <taxon>Allacma</taxon>
    </lineage>
</organism>
<dbReference type="EMBL" id="CAJVCH010374417">
    <property type="protein sequence ID" value="CAG7816595.1"/>
    <property type="molecule type" value="Genomic_DNA"/>
</dbReference>
<evidence type="ECO:0000313" key="3">
    <source>
        <dbReference type="EMBL" id="CAG7816595.1"/>
    </source>
</evidence>
<keyword evidence="2" id="KW-1133">Transmembrane helix</keyword>
<name>A0A8J2PIE2_9HEXA</name>